<reference evidence="3" key="2">
    <citation type="submission" date="2020-09" db="EMBL/GenBank/DDBJ databases">
        <authorList>
            <person name="Sun Q."/>
            <person name="Zhou Y."/>
        </authorList>
    </citation>
    <scope>NUCLEOTIDE SEQUENCE</scope>
    <source>
        <strain evidence="3">CGMCC 1.15330</strain>
    </source>
</reference>
<dbReference type="Proteomes" id="UP000623067">
    <property type="component" value="Unassembled WGS sequence"/>
</dbReference>
<evidence type="ECO:0000313" key="3">
    <source>
        <dbReference type="EMBL" id="GGB21428.1"/>
    </source>
</evidence>
<dbReference type="CDD" id="cd00085">
    <property type="entry name" value="HNHc"/>
    <property type="match status" value="1"/>
</dbReference>
<sequence>MVCEECRRQGRTTLGRIADHVKPLAEGGTGERSNYQLLCQACSDAKGLKDKGQQARAIGVDRTGRPTSASHPWSQSAPVSPMSRRRVTPPGGGESREAAGGRTEHGGSCAARAFPK</sequence>
<dbReference type="AlphaFoldDB" id="A0A916WP91"/>
<dbReference type="InterPro" id="IPR003615">
    <property type="entry name" value="HNH_nuc"/>
</dbReference>
<feature type="compositionally biased region" description="Polar residues" evidence="1">
    <location>
        <begin position="65"/>
        <end position="78"/>
    </location>
</feature>
<evidence type="ECO:0000256" key="1">
    <source>
        <dbReference type="SAM" id="MobiDB-lite"/>
    </source>
</evidence>
<feature type="region of interest" description="Disordered" evidence="1">
    <location>
        <begin position="50"/>
        <end position="116"/>
    </location>
</feature>
<evidence type="ECO:0000313" key="4">
    <source>
        <dbReference type="Proteomes" id="UP000623067"/>
    </source>
</evidence>
<protein>
    <recommendedName>
        <fullName evidence="2">HNH domain-containing protein</fullName>
    </recommendedName>
</protein>
<dbReference type="Gene3D" id="1.10.30.50">
    <property type="match status" value="1"/>
</dbReference>
<dbReference type="Pfam" id="PF01844">
    <property type="entry name" value="HNH"/>
    <property type="match status" value="1"/>
</dbReference>
<gene>
    <name evidence="3" type="ORF">GCM10011380_08740</name>
</gene>
<proteinExistence type="predicted"/>
<feature type="domain" description="HNH" evidence="2">
    <location>
        <begin position="3"/>
        <end position="47"/>
    </location>
</feature>
<name>A0A916WP91_9SPHN</name>
<comment type="caution">
    <text evidence="3">The sequence shown here is derived from an EMBL/GenBank/DDBJ whole genome shotgun (WGS) entry which is preliminary data.</text>
</comment>
<dbReference type="GO" id="GO:0004519">
    <property type="term" value="F:endonuclease activity"/>
    <property type="evidence" value="ECO:0007669"/>
    <property type="project" value="InterPro"/>
</dbReference>
<evidence type="ECO:0000259" key="2">
    <source>
        <dbReference type="Pfam" id="PF01844"/>
    </source>
</evidence>
<reference evidence="3" key="1">
    <citation type="journal article" date="2014" name="Int. J. Syst. Evol. Microbiol.">
        <title>Complete genome sequence of Corynebacterium casei LMG S-19264T (=DSM 44701T), isolated from a smear-ripened cheese.</title>
        <authorList>
            <consortium name="US DOE Joint Genome Institute (JGI-PGF)"/>
            <person name="Walter F."/>
            <person name="Albersmeier A."/>
            <person name="Kalinowski J."/>
            <person name="Ruckert C."/>
        </authorList>
    </citation>
    <scope>NUCLEOTIDE SEQUENCE</scope>
    <source>
        <strain evidence="3">CGMCC 1.15330</strain>
    </source>
</reference>
<feature type="compositionally biased region" description="Basic and acidic residues" evidence="1">
    <location>
        <begin position="94"/>
        <end position="105"/>
    </location>
</feature>
<keyword evidence="4" id="KW-1185">Reference proteome</keyword>
<organism evidence="3 4">
    <name type="scientific">Sphingomonas metalli</name>
    <dbReference type="NCBI Taxonomy" id="1779358"/>
    <lineage>
        <taxon>Bacteria</taxon>
        <taxon>Pseudomonadati</taxon>
        <taxon>Pseudomonadota</taxon>
        <taxon>Alphaproteobacteria</taxon>
        <taxon>Sphingomonadales</taxon>
        <taxon>Sphingomonadaceae</taxon>
        <taxon>Sphingomonas</taxon>
    </lineage>
</organism>
<dbReference type="InterPro" id="IPR002711">
    <property type="entry name" value="HNH"/>
</dbReference>
<dbReference type="GO" id="GO:0003676">
    <property type="term" value="F:nucleic acid binding"/>
    <property type="evidence" value="ECO:0007669"/>
    <property type="project" value="InterPro"/>
</dbReference>
<dbReference type="EMBL" id="BMIH01000001">
    <property type="protein sequence ID" value="GGB21428.1"/>
    <property type="molecule type" value="Genomic_DNA"/>
</dbReference>
<accession>A0A916WP91</accession>
<dbReference type="GO" id="GO:0008270">
    <property type="term" value="F:zinc ion binding"/>
    <property type="evidence" value="ECO:0007669"/>
    <property type="project" value="InterPro"/>
</dbReference>